<accession>Q9C765</accession>
<dbReference type="PIR" id="F96493">
    <property type="entry name" value="F96493"/>
</dbReference>
<feature type="region of interest" description="Disordered" evidence="1">
    <location>
        <begin position="90"/>
        <end position="115"/>
    </location>
</feature>
<evidence type="ECO:0000313" key="2">
    <source>
        <dbReference type="EMBL" id="AAG50654.1"/>
    </source>
</evidence>
<sequence>MTVPKKKKHKMNSANLLMALRSSSPVSCFFSAVKNPHRIDPNNGLPENPNFLCLKSSHRVFSGDNPIFFAASHVSSICKMTFSGNEYTRFRSQKQHQQRPHTSVSEENTSTVQGNRRTFAPQTVDGASPPPKNQSPQPFVNHTNPLAARLNNMTLEELLKSPGCASLPRLDHNRLLGTLWFDEDPSVAATVWSIFERDFKEPHSWTFIDRKSEEIYKEVSSRIQAEESHLCTGDTMESTASGGLSVQAKNKIYAQFLVGCSEEERKHYKKIVALRGNIAREEIPRKFARVLQVICYETDARCIPVAKLRGKYE</sequence>
<evidence type="ECO:0000256" key="1">
    <source>
        <dbReference type="SAM" id="MobiDB-lite"/>
    </source>
</evidence>
<dbReference type="AlphaFoldDB" id="Q9C765"/>
<feature type="region of interest" description="Disordered" evidence="1">
    <location>
        <begin position="120"/>
        <end position="139"/>
    </location>
</feature>
<feature type="compositionally biased region" description="Polar residues" evidence="1">
    <location>
        <begin position="100"/>
        <end position="115"/>
    </location>
</feature>
<gene>
    <name evidence="2" type="primary">F19C17.5</name>
</gene>
<proteinExistence type="predicted"/>
<dbReference type="EMBL" id="AC073433">
    <property type="protein sequence ID" value="AAG50654.1"/>
    <property type="molecule type" value="Genomic_DNA"/>
</dbReference>
<reference key="1">
    <citation type="journal article" date="2000" name="Nature">
        <title>Sequence and analysis of chromosome 1 of the plant Arabidopsis thaliana.</title>
        <authorList>
            <person name="Theologis A."/>
            <person name="Ecker J.R."/>
            <person name="Palm C.J."/>
            <person name="Federspiel N.A."/>
            <person name="Kaul S."/>
            <person name="White O."/>
            <person name="Alonso J."/>
            <person name="Altafi H."/>
            <person name="Araujo R."/>
            <person name="Bowman C.L."/>
            <person name="Brooks S.Y."/>
            <person name="Buehler E."/>
            <person name="Chan A."/>
            <person name="Chao Q."/>
            <person name="Chen H."/>
            <person name="Cheuk R.F."/>
            <person name="Chin C.W."/>
            <person name="Chung M.K."/>
            <person name="Conn L."/>
            <person name="Conway A.B."/>
            <person name="Conway A.R."/>
            <person name="Creasy T.H."/>
            <person name="Dewar K."/>
            <person name="Dunn P."/>
            <person name="Etgu P."/>
            <person name="Feldblyum T.V."/>
            <person name="Feng J."/>
            <person name="Fong B."/>
            <person name="Fujii C.Y."/>
            <person name="Gill J.E."/>
            <person name="Goldsmith A.D."/>
            <person name="Haas B."/>
            <person name="Hansen N.F."/>
            <person name="Hughes B."/>
            <person name="Huizar L."/>
            <person name="Hunter J.L."/>
            <person name="Jenkins J."/>
            <person name="Johnson-Hopson C."/>
            <person name="Khan S."/>
            <person name="Khaykin E."/>
            <person name="Kim C.J."/>
            <person name="Koo H.L."/>
            <person name="Kremenetskaia I."/>
            <person name="Kurtz D.B."/>
            <person name="Kwan A."/>
            <person name="Lam B."/>
            <person name="Langin-Hooper S."/>
            <person name="Lee A."/>
            <person name="Lee J.M."/>
            <person name="Lenz C.A."/>
            <person name="Li J.H."/>
            <person name="Li Y."/>
            <person name="Lin X."/>
            <person name="Liu S.X."/>
            <person name="Liu Z.A."/>
            <person name="Luros J.S."/>
            <person name="Maiti R."/>
            <person name="Marziali A."/>
            <person name="Militscher J."/>
            <person name="Miranda M."/>
            <person name="Nguyen M."/>
            <person name="Nierman W.C."/>
            <person name="Osborne B.I."/>
            <person name="Pai G."/>
            <person name="Peterson J."/>
            <person name="Pham P.K."/>
            <person name="Rizzo M."/>
            <person name="Rooney T."/>
            <person name="Rowley D."/>
            <person name="Sakano H."/>
            <person name="Salzberg S.L."/>
            <person name="Schwartz J.R."/>
            <person name="Shinn P."/>
            <person name="Southwick A.M."/>
            <person name="Sun H."/>
            <person name="Tallon L.J."/>
            <person name="Tambunga G."/>
            <person name="Toriumi M.J."/>
            <person name="Town C.D."/>
            <person name="Utterback T."/>
            <person name="Van Aken S."/>
            <person name="Vaysberg M."/>
            <person name="Vysotskaia V.S."/>
            <person name="Walker M."/>
            <person name="Wu D."/>
            <person name="Yu G."/>
            <person name="Fraser C.M."/>
            <person name="Venter J.C."/>
            <person name="Davis R.W."/>
        </authorList>
    </citation>
    <scope>NUCLEOTIDE SEQUENCE [LARGE SCALE GENOMIC DNA]</scope>
    <source>
        <strain>cv. Columbia</strain>
    </source>
</reference>
<protein>
    <submittedName>
        <fullName evidence="2">Transposon protein, putative</fullName>
    </submittedName>
</protein>
<organism evidence="2">
    <name type="scientific">Arabidopsis thaliana</name>
    <name type="common">Mouse-ear cress</name>
    <dbReference type="NCBI Taxonomy" id="3702"/>
    <lineage>
        <taxon>Eukaryota</taxon>
        <taxon>Viridiplantae</taxon>
        <taxon>Streptophyta</taxon>
        <taxon>Embryophyta</taxon>
        <taxon>Tracheophyta</taxon>
        <taxon>Spermatophyta</taxon>
        <taxon>Magnoliopsida</taxon>
        <taxon>eudicotyledons</taxon>
        <taxon>Gunneridae</taxon>
        <taxon>Pentapetalae</taxon>
        <taxon>rosids</taxon>
        <taxon>malvids</taxon>
        <taxon>Brassicales</taxon>
        <taxon>Brassicaceae</taxon>
        <taxon>Camelineae</taxon>
        <taxon>Arabidopsis</taxon>
    </lineage>
</organism>
<name>Q9C765_ARATH</name>
<reference evidence="2" key="2">
    <citation type="submission" date="2001-01" db="EMBL/GenBank/DDBJ databases">
        <title>Arabidopsis thaliana chromosome 1 BAC F19C17 genomic sequence.</title>
        <authorList>
            <person name="Lin X."/>
            <person name="Kaul S."/>
            <person name="Town C.D."/>
            <person name="Benito M."/>
            <person name="Creasy T.H."/>
            <person name="Haas B.J."/>
            <person name="Wu D."/>
            <person name="Maiti R."/>
            <person name="Ronning C.M."/>
            <person name="Koo H."/>
            <person name="Fujii C.Y."/>
            <person name="Utterback T.R."/>
            <person name="Barnstead M.E."/>
            <person name="Bowman C.L."/>
            <person name="White O."/>
            <person name="Nierman W.C."/>
            <person name="Fraser C.M."/>
        </authorList>
    </citation>
    <scope>NUCLEOTIDE SEQUENCE</scope>
</reference>